<reference evidence="3" key="2">
    <citation type="submission" date="2025-08" db="UniProtKB">
        <authorList>
            <consortium name="RefSeq"/>
        </authorList>
    </citation>
    <scope>IDENTIFICATION</scope>
</reference>
<dbReference type="RefSeq" id="XP_060042373.1">
    <property type="nucleotide sequence ID" value="XM_060186390.1"/>
</dbReference>
<keyword evidence="2" id="KW-1185">Reference proteome</keyword>
<evidence type="ECO:0000313" key="3">
    <source>
        <dbReference type="RefSeq" id="XP_060042373.1"/>
    </source>
</evidence>
<dbReference type="PANTHER" id="PTHR38006:SF1">
    <property type="entry name" value="MEIOSIS-SPECIFIC KINETOCHORE PROTEIN"/>
    <property type="match status" value="1"/>
</dbReference>
<proteinExistence type="predicted"/>
<dbReference type="GeneID" id="103121974"/>
<dbReference type="Proteomes" id="UP001652624">
    <property type="component" value="Chromosome 2"/>
</dbReference>
<evidence type="ECO:0000256" key="1">
    <source>
        <dbReference type="SAM" id="MobiDB-lite"/>
    </source>
</evidence>
<sequence>MAMWPRAYTRKKRFGQKLNLTPTLDLRLPAEVEVAPIPAAHRRPLRGGLHCGARGLKGRGALAGGLQKIREKAEQSGQASGASEAPSIQLKLTGEKSPHNTTSEETRDEDTAPLSESETDDLQVECSSLNSEVASGLSTKHDISSSLLCYSVTDTCATEQSADCNSFEESLSNFPSPELFRGSDYLDWGCSRLEEHVLCKNSTLLDTSKAIAVEKASQFSNLSAILGVTSEDYQKCQRQMSTRNTKGYHLGPQQGKARPTLGTYQTTEIEIKEKQREAEMPQNCPTIHATSPSAVVLPCGCGAQPKDFEQNTSTCEILLTGKTYPSTPEKTKKKNINFNIPDKKSRGLLTSTPSSKTSGLIIDLSSVQKASFEELVPNVSNYVNSDEIVTVSSLQGNSPNEVPSSPPELCCIIRASPGTRQMKTKRVVAKKKKYSPPKDFPEDIIIKTNGRTLQL</sequence>
<protein>
    <submittedName>
        <fullName evidence="3">Meiosis-specific kinetochore protein</fullName>
    </submittedName>
</protein>
<name>A0ABM3X0M9_ERIEU</name>
<accession>A0ABM3X0M9</accession>
<feature type="region of interest" description="Disordered" evidence="1">
    <location>
        <begin position="70"/>
        <end position="121"/>
    </location>
</feature>
<reference evidence="2" key="1">
    <citation type="submission" date="2025-05" db="UniProtKB">
        <authorList>
            <consortium name="RefSeq"/>
        </authorList>
    </citation>
    <scope>NUCLEOTIDE SEQUENCE [LARGE SCALE GENOMIC DNA]</scope>
</reference>
<organism evidence="2 3">
    <name type="scientific">Erinaceus europaeus</name>
    <name type="common">Western European hedgehog</name>
    <dbReference type="NCBI Taxonomy" id="9365"/>
    <lineage>
        <taxon>Eukaryota</taxon>
        <taxon>Metazoa</taxon>
        <taxon>Chordata</taxon>
        <taxon>Craniata</taxon>
        <taxon>Vertebrata</taxon>
        <taxon>Euteleostomi</taxon>
        <taxon>Mammalia</taxon>
        <taxon>Eutheria</taxon>
        <taxon>Laurasiatheria</taxon>
        <taxon>Eulipotyphla</taxon>
        <taxon>Erinaceidae</taxon>
        <taxon>Erinaceinae</taxon>
        <taxon>Erinaceus</taxon>
    </lineage>
</organism>
<gene>
    <name evidence="3" type="primary">MEIKIN</name>
</gene>
<feature type="compositionally biased region" description="Basic and acidic residues" evidence="1">
    <location>
        <begin position="93"/>
        <end position="105"/>
    </location>
</feature>
<evidence type="ECO:0000313" key="2">
    <source>
        <dbReference type="Proteomes" id="UP001652624"/>
    </source>
</evidence>
<dbReference type="PANTHER" id="PTHR38006">
    <property type="entry name" value="MEIOSIS-SPECIFIC KINETOCHORE PROTEIN"/>
    <property type="match status" value="1"/>
</dbReference>
<dbReference type="InterPro" id="IPR034545">
    <property type="entry name" value="Meikin"/>
</dbReference>